<evidence type="ECO:0000313" key="1">
    <source>
        <dbReference type="EMBL" id="RRJ22585.1"/>
    </source>
</evidence>
<dbReference type="InterPro" id="IPR011738">
    <property type="entry name" value="Phage_CHP"/>
</dbReference>
<dbReference type="NCBIfam" id="TIGR02215">
    <property type="entry name" value="phage_chp_gp8"/>
    <property type="match status" value="1"/>
</dbReference>
<gene>
    <name evidence="1" type="ORF">EIK76_00420</name>
</gene>
<dbReference type="OrthoDB" id="8452319at2"/>
<dbReference type="Gene3D" id="1.10.3230.30">
    <property type="entry name" value="Phage gp6-like head-tail connector protein"/>
    <property type="match status" value="1"/>
</dbReference>
<dbReference type="InterPro" id="IPR006450">
    <property type="entry name" value="Phage_HK97_gp6-like"/>
</dbReference>
<dbReference type="CDD" id="cd08054">
    <property type="entry name" value="gp6"/>
    <property type="match status" value="1"/>
</dbReference>
<protein>
    <recommendedName>
        <fullName evidence="3">Phage gp6-like head-tail connector protein</fullName>
    </recommendedName>
</protein>
<name>A0A3P3QNK3_9GAMM</name>
<proteinExistence type="predicted"/>
<sequence length="182" mass="20071">MIDLALIKKHLRLDSSFDDGSEDDFLLSLAEAALKLAEQITGTCFIAREETLVLDGFPAGSTLIELEWTPVQNITLVEYTDAQGISQELDVATLRLDARKRVYPVLLPPFGQSWPRTIAEPESVTITAEVGFDILPATVRSAALLIIGHLYENREASTAVNVGELPMGVFMLLNHYYIPRIG</sequence>
<organism evidence="1 2">
    <name type="scientific">Rheinheimera mesophila</name>
    <dbReference type="NCBI Taxonomy" id="1547515"/>
    <lineage>
        <taxon>Bacteria</taxon>
        <taxon>Pseudomonadati</taxon>
        <taxon>Pseudomonadota</taxon>
        <taxon>Gammaproteobacteria</taxon>
        <taxon>Chromatiales</taxon>
        <taxon>Chromatiaceae</taxon>
        <taxon>Rheinheimera</taxon>
    </lineage>
</organism>
<dbReference type="NCBIfam" id="TIGR01560">
    <property type="entry name" value="put_DNA_pack"/>
    <property type="match status" value="1"/>
</dbReference>
<dbReference type="RefSeq" id="WP_046521130.1">
    <property type="nucleotide sequence ID" value="NZ_LAVS01000090.1"/>
</dbReference>
<evidence type="ECO:0008006" key="3">
    <source>
        <dbReference type="Google" id="ProtNLM"/>
    </source>
</evidence>
<comment type="caution">
    <text evidence="1">The sequence shown here is derived from an EMBL/GenBank/DDBJ whole genome shotgun (WGS) entry which is preliminary data.</text>
</comment>
<accession>A0A3P3QNK3</accession>
<keyword evidence="2" id="KW-1185">Reference proteome</keyword>
<dbReference type="EMBL" id="RRCF01000001">
    <property type="protein sequence ID" value="RRJ22585.1"/>
    <property type="molecule type" value="Genomic_DNA"/>
</dbReference>
<reference evidence="1 2" key="1">
    <citation type="submission" date="2018-11" db="EMBL/GenBank/DDBJ databases">
        <title>Draft genome analysis of Rheinheimera mesophila isolated from an industrial waste site.</title>
        <authorList>
            <person name="Yu Q."/>
            <person name="Qi Y."/>
            <person name="Zhang H."/>
            <person name="Lu Y."/>
            <person name="Pu J."/>
        </authorList>
    </citation>
    <scope>NUCLEOTIDE SEQUENCE [LARGE SCALE GENOMIC DNA]</scope>
    <source>
        <strain evidence="1 2">IITR13</strain>
    </source>
</reference>
<evidence type="ECO:0000313" key="2">
    <source>
        <dbReference type="Proteomes" id="UP000276260"/>
    </source>
</evidence>
<dbReference type="AlphaFoldDB" id="A0A3P3QNK3"/>
<dbReference type="Proteomes" id="UP000276260">
    <property type="component" value="Unassembled WGS sequence"/>
</dbReference>